<proteinExistence type="predicted"/>
<dbReference type="EMBL" id="BARU01003439">
    <property type="protein sequence ID" value="GAH23808.1"/>
    <property type="molecule type" value="Genomic_DNA"/>
</dbReference>
<dbReference type="Pfam" id="PF13478">
    <property type="entry name" value="XdhC_C"/>
    <property type="match status" value="1"/>
</dbReference>
<gene>
    <name evidence="2" type="ORF">S03H2_07445</name>
</gene>
<evidence type="ECO:0000313" key="2">
    <source>
        <dbReference type="EMBL" id="GAH23808.1"/>
    </source>
</evidence>
<evidence type="ECO:0000259" key="1">
    <source>
        <dbReference type="Pfam" id="PF13478"/>
    </source>
</evidence>
<dbReference type="PANTHER" id="PTHR30388:SF6">
    <property type="entry name" value="XANTHINE DEHYDROGENASE SUBUNIT A-RELATED"/>
    <property type="match status" value="1"/>
</dbReference>
<dbReference type="PANTHER" id="PTHR30388">
    <property type="entry name" value="ALDEHYDE OXIDOREDUCTASE MOLYBDENUM COFACTOR ASSEMBLY PROTEIN"/>
    <property type="match status" value="1"/>
</dbReference>
<comment type="caution">
    <text evidence="2">The sequence shown here is derived from an EMBL/GenBank/DDBJ whole genome shotgun (WGS) entry which is preliminary data.</text>
</comment>
<organism evidence="2">
    <name type="scientific">marine sediment metagenome</name>
    <dbReference type="NCBI Taxonomy" id="412755"/>
    <lineage>
        <taxon>unclassified sequences</taxon>
        <taxon>metagenomes</taxon>
        <taxon>ecological metagenomes</taxon>
    </lineage>
</organism>
<dbReference type="Gene3D" id="3.40.50.720">
    <property type="entry name" value="NAD(P)-binding Rossmann-like Domain"/>
    <property type="match status" value="1"/>
</dbReference>
<protein>
    <recommendedName>
        <fullName evidence="1">XdhC Rossmann domain-containing protein</fullName>
    </recommendedName>
</protein>
<dbReference type="AlphaFoldDB" id="X1FSQ6"/>
<feature type="non-terminal residue" evidence="2">
    <location>
        <position position="1"/>
    </location>
</feature>
<dbReference type="InterPro" id="IPR052698">
    <property type="entry name" value="MoCofactor_Util/Proc"/>
</dbReference>
<accession>X1FSQ6</accession>
<dbReference type="InterPro" id="IPR027051">
    <property type="entry name" value="XdhC_Rossmann_dom"/>
</dbReference>
<sequence length="148" mass="16411">PLAKMGKLLGFKIVVIDDRAEFANPDRFPEAERVLADDFTKSFPKLKIDKSGYIVIVTRNHQYDDIVLEWAVGTQARYIGMMGSKAKTKAIFSHLLAKGISKSLLDRVHAPIGLEIHAQTTEEIAISILAEIVKVHRSPHPPAIITTV</sequence>
<name>X1FSQ6_9ZZZZ</name>
<reference evidence="2" key="1">
    <citation type="journal article" date="2014" name="Front. Microbiol.">
        <title>High frequency of phylogenetically diverse reductive dehalogenase-homologous genes in deep subseafloor sedimentary metagenomes.</title>
        <authorList>
            <person name="Kawai M."/>
            <person name="Futagami T."/>
            <person name="Toyoda A."/>
            <person name="Takaki Y."/>
            <person name="Nishi S."/>
            <person name="Hori S."/>
            <person name="Arai W."/>
            <person name="Tsubouchi T."/>
            <person name="Morono Y."/>
            <person name="Uchiyama I."/>
            <person name="Ito T."/>
            <person name="Fujiyama A."/>
            <person name="Inagaki F."/>
            <person name="Takami H."/>
        </authorList>
    </citation>
    <scope>NUCLEOTIDE SEQUENCE</scope>
    <source>
        <strain evidence="2">Expedition CK06-06</strain>
    </source>
</reference>
<feature type="domain" description="XdhC Rossmann" evidence="1">
    <location>
        <begin position="1"/>
        <end position="132"/>
    </location>
</feature>